<accession>A0AAU9BZF4</accession>
<gene>
    <name evidence="2" type="ORF">MIN45_P1535</name>
</gene>
<dbReference type="InterPro" id="IPR017832">
    <property type="entry name" value="Glyco_trans_2_hopen-assoc_HpnB"/>
</dbReference>
<dbReference type="Pfam" id="PF13641">
    <property type="entry name" value="Glyco_tranf_2_3"/>
    <property type="match status" value="1"/>
</dbReference>
<keyword evidence="1" id="KW-0472">Membrane</keyword>
<organism evidence="2 3">
    <name type="scientific">Methylomarinovum tepidoasis</name>
    <dbReference type="NCBI Taxonomy" id="2840183"/>
    <lineage>
        <taxon>Bacteria</taxon>
        <taxon>Pseudomonadati</taxon>
        <taxon>Pseudomonadota</taxon>
        <taxon>Gammaproteobacteria</taxon>
        <taxon>Methylococcales</taxon>
        <taxon>Methylothermaceae</taxon>
        <taxon>Methylomarinovum</taxon>
    </lineage>
</organism>
<keyword evidence="3" id="KW-1185">Reference proteome</keyword>
<proteinExistence type="predicted"/>
<name>A0AAU9BZF4_9GAMM</name>
<reference evidence="3" key="1">
    <citation type="journal article" date="2024" name="Int. J. Syst. Evol. Microbiol.">
        <title>Methylomarinovum tepidoasis sp. nov., a moderately thermophilic methanotroph of the family Methylothermaceae isolated from a deep-sea hydrothermal field.</title>
        <authorList>
            <person name="Hirayama H."/>
            <person name="Takaki Y."/>
            <person name="Abe M."/>
            <person name="Miyazaki M."/>
            <person name="Uematsu K."/>
            <person name="Matsui Y."/>
            <person name="Takai K."/>
        </authorList>
    </citation>
    <scope>NUCLEOTIDE SEQUENCE [LARGE SCALE GENOMIC DNA]</scope>
    <source>
        <strain evidence="3">IN45</strain>
    </source>
</reference>
<dbReference type="KEGG" id="meiy:MIN45_P1535"/>
<dbReference type="NCBIfam" id="TIGR03469">
    <property type="entry name" value="HpnB"/>
    <property type="match status" value="1"/>
</dbReference>
<evidence type="ECO:0000256" key="1">
    <source>
        <dbReference type="SAM" id="Phobius"/>
    </source>
</evidence>
<dbReference type="PANTHER" id="PTHR43646:SF3">
    <property type="entry name" value="SLR1566 PROTEIN"/>
    <property type="match status" value="1"/>
</dbReference>
<feature type="transmembrane region" description="Helical" evidence="1">
    <location>
        <begin position="279"/>
        <end position="299"/>
    </location>
</feature>
<evidence type="ECO:0008006" key="4">
    <source>
        <dbReference type="Google" id="ProtNLM"/>
    </source>
</evidence>
<dbReference type="SUPFAM" id="SSF53448">
    <property type="entry name" value="Nucleotide-diphospho-sugar transferases"/>
    <property type="match status" value="1"/>
</dbReference>
<dbReference type="Gene3D" id="3.90.550.10">
    <property type="entry name" value="Spore Coat Polysaccharide Biosynthesis Protein SpsA, Chain A"/>
    <property type="match status" value="1"/>
</dbReference>
<feature type="transmembrane region" description="Helical" evidence="1">
    <location>
        <begin position="332"/>
        <end position="355"/>
    </location>
</feature>
<dbReference type="EMBL" id="AP024718">
    <property type="protein sequence ID" value="BCX89165.1"/>
    <property type="molecule type" value="Genomic_DNA"/>
</dbReference>
<keyword evidence="1" id="KW-0812">Transmembrane</keyword>
<keyword evidence="1" id="KW-1133">Transmembrane helix</keyword>
<dbReference type="InterPro" id="IPR029044">
    <property type="entry name" value="Nucleotide-diphossugar_trans"/>
</dbReference>
<evidence type="ECO:0000313" key="2">
    <source>
        <dbReference type="EMBL" id="BCX89165.1"/>
    </source>
</evidence>
<protein>
    <recommendedName>
        <fullName evidence="4">Hopene-associated glycosyltransferase HpnB</fullName>
    </recommendedName>
</protein>
<dbReference type="Proteomes" id="UP001321450">
    <property type="component" value="Chromosome"/>
</dbReference>
<evidence type="ECO:0000313" key="3">
    <source>
        <dbReference type="Proteomes" id="UP001321450"/>
    </source>
</evidence>
<sequence length="368" mass="40528">MPWFEGAAALAAALWIVVLLLPWQSWRNREVLEPQPGEAADTAGLTVLIPARNEAAVIARTLAALADQAPGLRVVVVDDGSDDGTAEVARGVAGLRLTVVPGAPLPSGWSGKLWALEQGLRRIETPDVLLLDADIELKPGMLAALLAKQAEGWDLVSIMALLRTRSRWEKLLMPAFVYFFKFIYPFALASSPRVSWVAAAAGGCILVRTEALRRCGAFASLRDALIDDCTLATRVKALGYRTWIGLSHGVVSQRSYDDLETIWNMVARTAYTQLGYSPLLLGICTLMLGWMFLVPVLAATVPETRLWGMAAWGAMTLSFLPTVRFYRLSLLWALPLPAIASLYLAMTWSSAWRYWHGIRSRWKGRVYD</sequence>
<dbReference type="RefSeq" id="WP_286291453.1">
    <property type="nucleotide sequence ID" value="NZ_AP024718.1"/>
</dbReference>
<dbReference type="AlphaFoldDB" id="A0AAU9BZF4"/>
<dbReference type="PANTHER" id="PTHR43646">
    <property type="entry name" value="GLYCOSYLTRANSFERASE"/>
    <property type="match status" value="1"/>
</dbReference>
<feature type="transmembrane region" description="Helical" evidence="1">
    <location>
        <begin position="6"/>
        <end position="23"/>
    </location>
</feature>
<feature type="transmembrane region" description="Helical" evidence="1">
    <location>
        <begin position="306"/>
        <end position="326"/>
    </location>
</feature>